<accession>A0AAN9KFX3</accession>
<reference evidence="2 3" key="1">
    <citation type="submission" date="2024-01" db="EMBL/GenBank/DDBJ databases">
        <title>The genomes of 5 underutilized Papilionoideae crops provide insights into root nodulation and disease resistanc.</title>
        <authorList>
            <person name="Jiang F."/>
        </authorList>
    </citation>
    <scope>NUCLEOTIDE SEQUENCE [LARGE SCALE GENOMIC DNA]</scope>
    <source>
        <strain evidence="2">LVBAO_FW01</strain>
        <tissue evidence="2">Leaves</tissue>
    </source>
</reference>
<evidence type="ECO:0000256" key="1">
    <source>
        <dbReference type="SAM" id="SignalP"/>
    </source>
</evidence>
<organism evidence="2 3">
    <name type="scientific">Canavalia gladiata</name>
    <name type="common">Sword bean</name>
    <name type="synonym">Dolichos gladiatus</name>
    <dbReference type="NCBI Taxonomy" id="3824"/>
    <lineage>
        <taxon>Eukaryota</taxon>
        <taxon>Viridiplantae</taxon>
        <taxon>Streptophyta</taxon>
        <taxon>Embryophyta</taxon>
        <taxon>Tracheophyta</taxon>
        <taxon>Spermatophyta</taxon>
        <taxon>Magnoliopsida</taxon>
        <taxon>eudicotyledons</taxon>
        <taxon>Gunneridae</taxon>
        <taxon>Pentapetalae</taxon>
        <taxon>rosids</taxon>
        <taxon>fabids</taxon>
        <taxon>Fabales</taxon>
        <taxon>Fabaceae</taxon>
        <taxon>Papilionoideae</taxon>
        <taxon>50 kb inversion clade</taxon>
        <taxon>NPAAA clade</taxon>
        <taxon>indigoferoid/millettioid clade</taxon>
        <taxon>Phaseoleae</taxon>
        <taxon>Canavalia</taxon>
    </lineage>
</organism>
<gene>
    <name evidence="2" type="ORF">VNO77_34285</name>
</gene>
<evidence type="ECO:0000313" key="2">
    <source>
        <dbReference type="EMBL" id="KAK7315716.1"/>
    </source>
</evidence>
<comment type="caution">
    <text evidence="2">The sequence shown here is derived from an EMBL/GenBank/DDBJ whole genome shotgun (WGS) entry which is preliminary data.</text>
</comment>
<protein>
    <submittedName>
        <fullName evidence="2">Uncharacterized protein</fullName>
    </submittedName>
</protein>
<feature type="chain" id="PRO_5043022039" evidence="1">
    <location>
        <begin position="21"/>
        <end position="143"/>
    </location>
</feature>
<proteinExistence type="predicted"/>
<feature type="signal peptide" evidence="1">
    <location>
        <begin position="1"/>
        <end position="20"/>
    </location>
</feature>
<sequence length="143" mass="15741">MVIENPLVLIISLQFIAIDGCCYISSRPRKVTRVSFENDPYAGLNESRFANLKPLSNLSSDQVAEDPSYSYRFIIVANLAPGVLLRYIPLTTKFITGIVLRGGSLHAKVIPCKLIEKGFAQPSKLSIETYESPIASISSHQPT</sequence>
<name>A0AAN9KFX3_CANGL</name>
<keyword evidence="1" id="KW-0732">Signal</keyword>
<dbReference type="AlphaFoldDB" id="A0AAN9KFX3"/>
<keyword evidence="3" id="KW-1185">Reference proteome</keyword>
<dbReference type="Proteomes" id="UP001367508">
    <property type="component" value="Unassembled WGS sequence"/>
</dbReference>
<evidence type="ECO:0000313" key="3">
    <source>
        <dbReference type="Proteomes" id="UP001367508"/>
    </source>
</evidence>
<dbReference type="EMBL" id="JAYMYQ010000008">
    <property type="protein sequence ID" value="KAK7315716.1"/>
    <property type="molecule type" value="Genomic_DNA"/>
</dbReference>